<evidence type="ECO:0000313" key="4">
    <source>
        <dbReference type="Proteomes" id="UP001156856"/>
    </source>
</evidence>
<accession>A0A512J3I6</accession>
<dbReference type="Proteomes" id="UP001156856">
    <property type="component" value="Unassembled WGS sequence"/>
</dbReference>
<dbReference type="Proteomes" id="UP000321960">
    <property type="component" value="Unassembled WGS sequence"/>
</dbReference>
<sequence length="96" mass="9931">MLKQPEPALLAASASAGEAPLLDAWCAEEVEKAATVLERYGEAAIAATMRSISLLHRVRALELGLRHVAGDVAETGAAVWLASHGDDGKDGAVQSP</sequence>
<evidence type="ECO:0000313" key="2">
    <source>
        <dbReference type="EMBL" id="GLS64779.1"/>
    </source>
</evidence>
<organism evidence="1 3">
    <name type="scientific">Methylobacterium oxalidis</name>
    <dbReference type="NCBI Taxonomy" id="944322"/>
    <lineage>
        <taxon>Bacteria</taxon>
        <taxon>Pseudomonadati</taxon>
        <taxon>Pseudomonadota</taxon>
        <taxon>Alphaproteobacteria</taxon>
        <taxon>Hyphomicrobiales</taxon>
        <taxon>Methylobacteriaceae</taxon>
        <taxon>Methylobacterium</taxon>
    </lineage>
</organism>
<reference evidence="1 3" key="3">
    <citation type="submission" date="2019-07" db="EMBL/GenBank/DDBJ databases">
        <title>Whole genome shotgun sequence of Methylobacterium oxalidis NBRC 107715.</title>
        <authorList>
            <person name="Hosoyama A."/>
            <person name="Uohara A."/>
            <person name="Ohji S."/>
            <person name="Ichikawa N."/>
        </authorList>
    </citation>
    <scope>NUCLEOTIDE SEQUENCE [LARGE SCALE GENOMIC DNA]</scope>
    <source>
        <strain evidence="1 3">NBRC 107715</strain>
    </source>
</reference>
<dbReference type="EMBL" id="BJZU01000047">
    <property type="protein sequence ID" value="GEP04500.1"/>
    <property type="molecule type" value="Genomic_DNA"/>
</dbReference>
<dbReference type="OrthoDB" id="9928639at2"/>
<evidence type="ECO:0000313" key="3">
    <source>
        <dbReference type="Proteomes" id="UP000321960"/>
    </source>
</evidence>
<dbReference type="AlphaFoldDB" id="A0A512J3I6"/>
<name>A0A512J3I6_9HYPH</name>
<dbReference type="EMBL" id="BSPK01000053">
    <property type="protein sequence ID" value="GLS64779.1"/>
    <property type="molecule type" value="Genomic_DNA"/>
</dbReference>
<reference evidence="4" key="2">
    <citation type="journal article" date="2019" name="Int. J. Syst. Evol. Microbiol.">
        <title>The Global Catalogue of Microorganisms (GCM) 10K type strain sequencing project: providing services to taxonomists for standard genome sequencing and annotation.</title>
        <authorList>
            <consortium name="The Broad Institute Genomics Platform"/>
            <consortium name="The Broad Institute Genome Sequencing Center for Infectious Disease"/>
            <person name="Wu L."/>
            <person name="Ma J."/>
        </authorList>
    </citation>
    <scope>NUCLEOTIDE SEQUENCE [LARGE SCALE GENOMIC DNA]</scope>
    <source>
        <strain evidence="4">NBRC 107715</strain>
    </source>
</reference>
<proteinExistence type="predicted"/>
<reference evidence="2" key="1">
    <citation type="journal article" date="2014" name="Int. J. Syst. Evol. Microbiol.">
        <title>Complete genome of a new Firmicutes species belonging to the dominant human colonic microbiota ('Ruminococcus bicirculans') reveals two chromosomes and a selective capacity to utilize plant glucans.</title>
        <authorList>
            <consortium name="NISC Comparative Sequencing Program"/>
            <person name="Wegmann U."/>
            <person name="Louis P."/>
            <person name="Goesmann A."/>
            <person name="Henrissat B."/>
            <person name="Duncan S.H."/>
            <person name="Flint H.J."/>
        </authorList>
    </citation>
    <scope>NUCLEOTIDE SEQUENCE</scope>
    <source>
        <strain evidence="2">NBRC 107715</strain>
    </source>
</reference>
<dbReference type="RefSeq" id="WP_147026127.1">
    <property type="nucleotide sequence ID" value="NZ_BJZU01000047.1"/>
</dbReference>
<protein>
    <submittedName>
        <fullName evidence="1">Uncharacterized protein</fullName>
    </submittedName>
</protein>
<reference evidence="2" key="4">
    <citation type="submission" date="2023-01" db="EMBL/GenBank/DDBJ databases">
        <title>Draft genome sequence of Methylobacterium oxalidis strain NBRC 107715.</title>
        <authorList>
            <person name="Sun Q."/>
            <person name="Mori K."/>
        </authorList>
    </citation>
    <scope>NUCLEOTIDE SEQUENCE</scope>
    <source>
        <strain evidence="2">NBRC 107715</strain>
    </source>
</reference>
<comment type="caution">
    <text evidence="1">The sequence shown here is derived from an EMBL/GenBank/DDBJ whole genome shotgun (WGS) entry which is preliminary data.</text>
</comment>
<keyword evidence="4" id="KW-1185">Reference proteome</keyword>
<evidence type="ECO:0000313" key="1">
    <source>
        <dbReference type="EMBL" id="GEP04500.1"/>
    </source>
</evidence>
<gene>
    <name evidence="2" type="ORF">GCM10007888_31600</name>
    <name evidence="1" type="ORF">MOX02_25380</name>
</gene>